<dbReference type="EMBL" id="JANHOG010000807">
    <property type="protein sequence ID" value="KAJ3551391.1"/>
    <property type="molecule type" value="Genomic_DNA"/>
</dbReference>
<evidence type="ECO:0000313" key="1">
    <source>
        <dbReference type="EMBL" id="KAJ3551391.1"/>
    </source>
</evidence>
<accession>A0ACC1T294</accession>
<evidence type="ECO:0000313" key="2">
    <source>
        <dbReference type="Proteomes" id="UP001148662"/>
    </source>
</evidence>
<protein>
    <submittedName>
        <fullName evidence="1">Uncharacterized protein</fullName>
    </submittedName>
</protein>
<name>A0ACC1T294_9APHY</name>
<sequence length="958" mass="109934">MEPPAHGKGKRKNLYFTSTEHDSYLNEWLKEVDFFLGEMMWLEGQRNQPLKCERCPGRPHEAIVRCKDCAGGPLYCRTCCLIAHNMNPFHNVEHWNGRYFESTTLQALGHVVQLGHRPGVKCTNPDPAPSDFVVFHTNGIHPLTVYYCGCDKLAHAGEPTTCATFRVLELFHMLTLQGKLTGYDFYLSLEYLRDNTGLGQKQHRLKNFMRMVREWRHLKMLKCAGRAHDDGGVRGTQEGMLCLRCPACPRPSFNLPDDWRDTPKEKMYIYNMLVAIDANFRLKRRAVSSNERDPALGSGWGYFVEDTRYREHVLRYATQEDISTCTGFAAISQANKKFSKGYAVTGIGSIVCARHGFILPNSTGDLQKGERYCNMDYIVISALRRLGELPPLVLSYDIVCQWAINLYTRINEFSDESRLRLDDKDIQFAIPMYHFRAHKEKGHNQYSLHLMEGVGRSCCEGIERNWPKHEETAASTREMGPGSRHDTLEDHFAYANWRVYTSLGTLLQKQFKEAVRERAIQAEIYMTFTEQLASENVKKWLQEVEAFEQDNSLRDPYYREPTGISEADMRLQLAEEDDRAIATGKLTLHEVTPAALLVEMLEIEDAFRKFKDKYGSTTDRTASQNAEITEKRAGLRRRLINIRQIQAIYMPCVPQLLARHLHDHPSAIDHPEDQPLFLPHSLCPEDLALCTAGIAKVEERLREAQLYDSLDKLRVQLHIKGRLFGDKARNVRHQGACTRSRRKIEVNQSKIGHLADKYRAARVAKLALAGEGEWEKTWQVLNRSDVRMMSTTDIPPHLSADEVLRLISEGRRTTSWIWMSADNKTVDSELESGMQDAVHIEFLWARSCAKRWEEQVFMLLEEQRRVLVSLERNALEWDHRECCALKIGDAYSSGLAAYAAEQAAIQRGLKAKFQALWQFFSPSEEYTAPESPEEEEVSLTLGSDESDDEQEDLDDEQE</sequence>
<proteinExistence type="predicted"/>
<organism evidence="1 2">
    <name type="scientific">Phlebia brevispora</name>
    <dbReference type="NCBI Taxonomy" id="194682"/>
    <lineage>
        <taxon>Eukaryota</taxon>
        <taxon>Fungi</taxon>
        <taxon>Dikarya</taxon>
        <taxon>Basidiomycota</taxon>
        <taxon>Agaricomycotina</taxon>
        <taxon>Agaricomycetes</taxon>
        <taxon>Polyporales</taxon>
        <taxon>Meruliaceae</taxon>
        <taxon>Phlebia</taxon>
    </lineage>
</organism>
<dbReference type="Proteomes" id="UP001148662">
    <property type="component" value="Unassembled WGS sequence"/>
</dbReference>
<gene>
    <name evidence="1" type="ORF">NM688_g4727</name>
</gene>
<comment type="caution">
    <text evidence="1">The sequence shown here is derived from an EMBL/GenBank/DDBJ whole genome shotgun (WGS) entry which is preliminary data.</text>
</comment>
<reference evidence="1" key="1">
    <citation type="submission" date="2022-07" db="EMBL/GenBank/DDBJ databases">
        <title>Genome Sequence of Phlebia brevispora.</title>
        <authorList>
            <person name="Buettner E."/>
        </authorList>
    </citation>
    <scope>NUCLEOTIDE SEQUENCE</scope>
    <source>
        <strain evidence="1">MPL23</strain>
    </source>
</reference>
<keyword evidence="2" id="KW-1185">Reference proteome</keyword>